<accession>A0A1H0FCF4</accession>
<sequence>MSIRRAATAFGAISLGLITLSACDKPTPAATVTVGSKSVQAEATAACRESGGKKLPESVFVTCLQNTPKHHITVPVGDQVRIGVDPSIGKKGWLIAANTTLVTNEVLKDKTYWSLDSAQLFQQSDPQTGSTTVAKSVTLNIVESSDTTGQESYRVIQVKLIRGK</sequence>
<evidence type="ECO:0000313" key="2">
    <source>
        <dbReference type="EMBL" id="SDN92315.1"/>
    </source>
</evidence>
<reference evidence="2 3" key="1">
    <citation type="submission" date="2016-10" db="EMBL/GenBank/DDBJ databases">
        <authorList>
            <person name="de Groot N.N."/>
        </authorList>
    </citation>
    <scope>NUCLEOTIDE SEQUENCE [LARGE SCALE GENOMIC DNA]</scope>
    <source>
        <strain evidence="2 3">CGMCC 4.2022</strain>
    </source>
</reference>
<feature type="chain" id="PRO_5011650022" description="Lipoprotein" evidence="1">
    <location>
        <begin position="23"/>
        <end position="164"/>
    </location>
</feature>
<protein>
    <recommendedName>
        <fullName evidence="4">Lipoprotein</fullName>
    </recommendedName>
</protein>
<gene>
    <name evidence="2" type="ORF">SAMN05216259_106240</name>
</gene>
<proteinExistence type="predicted"/>
<evidence type="ECO:0008006" key="4">
    <source>
        <dbReference type="Google" id="ProtNLM"/>
    </source>
</evidence>
<dbReference type="PROSITE" id="PS51257">
    <property type="entry name" value="PROKAR_LIPOPROTEIN"/>
    <property type="match status" value="1"/>
</dbReference>
<keyword evidence="1" id="KW-0732">Signal</keyword>
<evidence type="ECO:0000313" key="3">
    <source>
        <dbReference type="Proteomes" id="UP000199341"/>
    </source>
</evidence>
<dbReference type="AlphaFoldDB" id="A0A1H0FCF4"/>
<evidence type="ECO:0000256" key="1">
    <source>
        <dbReference type="SAM" id="SignalP"/>
    </source>
</evidence>
<dbReference type="STRING" id="310781.SAMN05216259_106240"/>
<feature type="signal peptide" evidence="1">
    <location>
        <begin position="1"/>
        <end position="22"/>
    </location>
</feature>
<organism evidence="2 3">
    <name type="scientific">Actinacidiphila guanduensis</name>
    <dbReference type="NCBI Taxonomy" id="310781"/>
    <lineage>
        <taxon>Bacteria</taxon>
        <taxon>Bacillati</taxon>
        <taxon>Actinomycetota</taxon>
        <taxon>Actinomycetes</taxon>
        <taxon>Kitasatosporales</taxon>
        <taxon>Streptomycetaceae</taxon>
        <taxon>Actinacidiphila</taxon>
    </lineage>
</organism>
<name>A0A1H0FCF4_9ACTN</name>
<dbReference type="EMBL" id="FNIE01000006">
    <property type="protein sequence ID" value="SDN92315.1"/>
    <property type="molecule type" value="Genomic_DNA"/>
</dbReference>
<keyword evidence="3" id="KW-1185">Reference proteome</keyword>
<dbReference type="RefSeq" id="WP_176930276.1">
    <property type="nucleotide sequence ID" value="NZ_FNIE01000006.1"/>
</dbReference>
<dbReference type="Proteomes" id="UP000199341">
    <property type="component" value="Unassembled WGS sequence"/>
</dbReference>